<proteinExistence type="predicted"/>
<sequence>MKLFKEATTCGASAAGSGATTMSPWLAICGAGGTVY</sequence>
<evidence type="ECO:0000313" key="1">
    <source>
        <dbReference type="EMBL" id="JAE15054.1"/>
    </source>
</evidence>
<dbReference type="EMBL" id="GBRH01182842">
    <property type="protein sequence ID" value="JAE15054.1"/>
    <property type="molecule type" value="Transcribed_RNA"/>
</dbReference>
<protein>
    <submittedName>
        <fullName evidence="1">Uncharacterized protein</fullName>
    </submittedName>
</protein>
<reference evidence="1" key="1">
    <citation type="submission" date="2014-09" db="EMBL/GenBank/DDBJ databases">
        <authorList>
            <person name="Magalhaes I.L.F."/>
            <person name="Oliveira U."/>
            <person name="Santos F.R."/>
            <person name="Vidigal T.H.D.A."/>
            <person name="Brescovit A.D."/>
            <person name="Santos A.J."/>
        </authorList>
    </citation>
    <scope>NUCLEOTIDE SEQUENCE</scope>
    <source>
        <tissue evidence="1">Shoot tissue taken approximately 20 cm above the soil surface</tissue>
    </source>
</reference>
<organism evidence="1">
    <name type="scientific">Arundo donax</name>
    <name type="common">Giant reed</name>
    <name type="synonym">Donax arundinaceus</name>
    <dbReference type="NCBI Taxonomy" id="35708"/>
    <lineage>
        <taxon>Eukaryota</taxon>
        <taxon>Viridiplantae</taxon>
        <taxon>Streptophyta</taxon>
        <taxon>Embryophyta</taxon>
        <taxon>Tracheophyta</taxon>
        <taxon>Spermatophyta</taxon>
        <taxon>Magnoliopsida</taxon>
        <taxon>Liliopsida</taxon>
        <taxon>Poales</taxon>
        <taxon>Poaceae</taxon>
        <taxon>PACMAD clade</taxon>
        <taxon>Arundinoideae</taxon>
        <taxon>Arundineae</taxon>
        <taxon>Arundo</taxon>
    </lineage>
</organism>
<reference evidence="1" key="2">
    <citation type="journal article" date="2015" name="Data Brief">
        <title>Shoot transcriptome of the giant reed, Arundo donax.</title>
        <authorList>
            <person name="Barrero R.A."/>
            <person name="Guerrero F.D."/>
            <person name="Moolhuijzen P."/>
            <person name="Goolsby J.A."/>
            <person name="Tidwell J."/>
            <person name="Bellgard S.E."/>
            <person name="Bellgard M.I."/>
        </authorList>
    </citation>
    <scope>NUCLEOTIDE SEQUENCE</scope>
    <source>
        <tissue evidence="1">Shoot tissue taken approximately 20 cm above the soil surface</tissue>
    </source>
</reference>
<accession>A0A0A9FUW9</accession>
<dbReference type="AlphaFoldDB" id="A0A0A9FUW9"/>
<name>A0A0A9FUW9_ARUDO</name>